<gene>
    <name evidence="2" type="ORF">GCM10023183_15900</name>
</gene>
<comment type="caution">
    <text evidence="2">The sequence shown here is derived from an EMBL/GenBank/DDBJ whole genome shotgun (WGS) entry which is preliminary data.</text>
</comment>
<evidence type="ECO:0000259" key="1">
    <source>
        <dbReference type="Pfam" id="PF13682"/>
    </source>
</evidence>
<organism evidence="2 3">
    <name type="scientific">Nibribacter koreensis</name>
    <dbReference type="NCBI Taxonomy" id="1084519"/>
    <lineage>
        <taxon>Bacteria</taxon>
        <taxon>Pseudomonadati</taxon>
        <taxon>Bacteroidota</taxon>
        <taxon>Cytophagia</taxon>
        <taxon>Cytophagales</taxon>
        <taxon>Hymenobacteraceae</taxon>
        <taxon>Nibribacter</taxon>
    </lineage>
</organism>
<name>A0ABP8FGI7_9BACT</name>
<dbReference type="Proteomes" id="UP001501844">
    <property type="component" value="Unassembled WGS sequence"/>
</dbReference>
<accession>A0ABP8FGI7</accession>
<keyword evidence="3" id="KW-1185">Reference proteome</keyword>
<proteinExistence type="predicted"/>
<dbReference type="EMBL" id="BAABGX010000002">
    <property type="protein sequence ID" value="GAA4303335.1"/>
    <property type="molecule type" value="Genomic_DNA"/>
</dbReference>
<dbReference type="Gene3D" id="1.20.120.30">
    <property type="entry name" value="Aspartate receptor, ligand-binding domain"/>
    <property type="match status" value="1"/>
</dbReference>
<feature type="domain" description="Chemoreceptor zinc-binding" evidence="1">
    <location>
        <begin position="23"/>
        <end position="87"/>
    </location>
</feature>
<evidence type="ECO:0000313" key="2">
    <source>
        <dbReference type="EMBL" id="GAA4303335.1"/>
    </source>
</evidence>
<dbReference type="Pfam" id="PF13682">
    <property type="entry name" value="CZB"/>
    <property type="match status" value="1"/>
</dbReference>
<evidence type="ECO:0000313" key="3">
    <source>
        <dbReference type="Proteomes" id="UP001501844"/>
    </source>
</evidence>
<reference evidence="3" key="1">
    <citation type="journal article" date="2019" name="Int. J. Syst. Evol. Microbiol.">
        <title>The Global Catalogue of Microorganisms (GCM) 10K type strain sequencing project: providing services to taxonomists for standard genome sequencing and annotation.</title>
        <authorList>
            <consortium name="The Broad Institute Genomics Platform"/>
            <consortium name="The Broad Institute Genome Sequencing Center for Infectious Disease"/>
            <person name="Wu L."/>
            <person name="Ma J."/>
        </authorList>
    </citation>
    <scope>NUCLEOTIDE SEQUENCE [LARGE SCALE GENOMIC DNA]</scope>
    <source>
        <strain evidence="3">JCM 17917</strain>
    </source>
</reference>
<protein>
    <recommendedName>
        <fullName evidence="1">Chemoreceptor zinc-binding domain-containing protein</fullName>
    </recommendedName>
</protein>
<dbReference type="InterPro" id="IPR025991">
    <property type="entry name" value="Chemoreceptor_zinc-bind_dom"/>
</dbReference>
<dbReference type="RefSeq" id="WP_345164434.1">
    <property type="nucleotide sequence ID" value="NZ_BAABGX010000002.1"/>
</dbReference>
<sequence length="126" mass="14281">MIEKNVGLPPISSQDFEQARIKHVLFKSKLRALLYGASIDPEPVINNHACALGQWIQQVAFPQLGDSPELRQLDLVHDQLHDTARHLYQLYKAGRQDEAIEGLTKVEDLAEAFLKLLSVLEKKTIR</sequence>